<protein>
    <submittedName>
        <fullName evidence="1">Uncharacterized protein</fullName>
    </submittedName>
</protein>
<dbReference type="AlphaFoldDB" id="A0ABD0U9U4"/>
<name>A0ABD0U9U4_DENTH</name>
<reference evidence="1 2" key="1">
    <citation type="journal article" date="2024" name="Plant Biotechnol. J.">
        <title>Dendrobium thyrsiflorum genome and its molecular insights into genes involved in important horticultural traits.</title>
        <authorList>
            <person name="Chen B."/>
            <person name="Wang J.Y."/>
            <person name="Zheng P.J."/>
            <person name="Li K.L."/>
            <person name="Liang Y.M."/>
            <person name="Chen X.F."/>
            <person name="Zhang C."/>
            <person name="Zhao X."/>
            <person name="He X."/>
            <person name="Zhang G.Q."/>
            <person name="Liu Z.J."/>
            <person name="Xu Q."/>
        </authorList>
    </citation>
    <scope>NUCLEOTIDE SEQUENCE [LARGE SCALE GENOMIC DNA]</scope>
    <source>
        <strain evidence="1">GZMU011</strain>
    </source>
</reference>
<proteinExistence type="predicted"/>
<gene>
    <name evidence="1" type="ORF">M5K25_020357</name>
</gene>
<evidence type="ECO:0000313" key="2">
    <source>
        <dbReference type="Proteomes" id="UP001552299"/>
    </source>
</evidence>
<evidence type="ECO:0000313" key="1">
    <source>
        <dbReference type="EMBL" id="KAL0909483.1"/>
    </source>
</evidence>
<organism evidence="1 2">
    <name type="scientific">Dendrobium thyrsiflorum</name>
    <name type="common">Pinecone-like raceme dendrobium</name>
    <name type="synonym">Orchid</name>
    <dbReference type="NCBI Taxonomy" id="117978"/>
    <lineage>
        <taxon>Eukaryota</taxon>
        <taxon>Viridiplantae</taxon>
        <taxon>Streptophyta</taxon>
        <taxon>Embryophyta</taxon>
        <taxon>Tracheophyta</taxon>
        <taxon>Spermatophyta</taxon>
        <taxon>Magnoliopsida</taxon>
        <taxon>Liliopsida</taxon>
        <taxon>Asparagales</taxon>
        <taxon>Orchidaceae</taxon>
        <taxon>Epidendroideae</taxon>
        <taxon>Malaxideae</taxon>
        <taxon>Dendrobiinae</taxon>
        <taxon>Dendrobium</taxon>
    </lineage>
</organism>
<dbReference type="Proteomes" id="UP001552299">
    <property type="component" value="Unassembled WGS sequence"/>
</dbReference>
<keyword evidence="2" id="KW-1185">Reference proteome</keyword>
<sequence>MDDHDDVALEYYGTSNIAIFSMPSPASAVEDSWSKVKLRRSLSSRKEINKRPKGGGGPP</sequence>
<dbReference type="EMBL" id="JANQDX010000016">
    <property type="protein sequence ID" value="KAL0909483.1"/>
    <property type="molecule type" value="Genomic_DNA"/>
</dbReference>
<accession>A0ABD0U9U4</accession>
<comment type="caution">
    <text evidence="1">The sequence shown here is derived from an EMBL/GenBank/DDBJ whole genome shotgun (WGS) entry which is preliminary data.</text>
</comment>